<evidence type="ECO:0000313" key="4">
    <source>
        <dbReference type="Proteomes" id="UP001459277"/>
    </source>
</evidence>
<organism evidence="3 4">
    <name type="scientific">Lithocarpus litseifolius</name>
    <dbReference type="NCBI Taxonomy" id="425828"/>
    <lineage>
        <taxon>Eukaryota</taxon>
        <taxon>Viridiplantae</taxon>
        <taxon>Streptophyta</taxon>
        <taxon>Embryophyta</taxon>
        <taxon>Tracheophyta</taxon>
        <taxon>Spermatophyta</taxon>
        <taxon>Magnoliopsida</taxon>
        <taxon>eudicotyledons</taxon>
        <taxon>Gunneridae</taxon>
        <taxon>Pentapetalae</taxon>
        <taxon>rosids</taxon>
        <taxon>fabids</taxon>
        <taxon>Fagales</taxon>
        <taxon>Fagaceae</taxon>
        <taxon>Lithocarpus</taxon>
    </lineage>
</organism>
<reference evidence="3 4" key="1">
    <citation type="submission" date="2024-01" db="EMBL/GenBank/DDBJ databases">
        <title>A telomere-to-telomere, gap-free genome of sweet tea (Lithocarpus litseifolius).</title>
        <authorList>
            <person name="Zhou J."/>
        </authorList>
    </citation>
    <scope>NUCLEOTIDE SEQUENCE [LARGE SCALE GENOMIC DNA]</scope>
    <source>
        <strain evidence="3">Zhou-2022a</strain>
        <tissue evidence="3">Leaf</tissue>
    </source>
</reference>
<keyword evidence="1" id="KW-0175">Coiled coil</keyword>
<evidence type="ECO:0000256" key="1">
    <source>
        <dbReference type="SAM" id="Coils"/>
    </source>
</evidence>
<feature type="region of interest" description="Disordered" evidence="2">
    <location>
        <begin position="243"/>
        <end position="313"/>
    </location>
</feature>
<feature type="compositionally biased region" description="Polar residues" evidence="2">
    <location>
        <begin position="272"/>
        <end position="285"/>
    </location>
</feature>
<name>A0AAW2CER8_9ROSI</name>
<sequence length="407" mass="46758">MGVGVDIAATKSSSSKPSSLKLSSSKNSRPFHALDEPCGLDEETLFRFRDRFQFPNKTRICLPRENERACAFAHGEVYFYEATFLCGLRFPIHPFIMELLHRLNIALGQLMSNSWRTVISCMTIWLIVNDEDMIKVDELLYLHHLKESKKFGYYELVPWDWKSKLIVDFLSSFQHWKSRFFFVSRSGWETQFDDFWGDIPRLLHRCEIPKLGPKPSPYVLRTLLREEWKMATKFSQEMYAKMKAKNKKPLSSISQKRPRASEKETSKKTSSAPVTQQPKTTSPTVSLKELTPSPKKGKSSDKGKDKLKELSQVPSHEIVSRHVHKLIQVLGETIHITTEYLTNEEKVVMANSKMEALEAKCSKLRKKLISAMDTGNTAKEQAKALAEELGQKKVLLVQKDNQLQTTN</sequence>
<protein>
    <recommendedName>
        <fullName evidence="5">Aminotransferase-like plant mobile domain-containing protein</fullName>
    </recommendedName>
</protein>
<dbReference type="AlphaFoldDB" id="A0AAW2CER8"/>
<proteinExistence type="predicted"/>
<accession>A0AAW2CER8</accession>
<evidence type="ECO:0000256" key="2">
    <source>
        <dbReference type="SAM" id="MobiDB-lite"/>
    </source>
</evidence>
<dbReference type="EMBL" id="JAZDWU010000007">
    <property type="protein sequence ID" value="KAK9996714.1"/>
    <property type="molecule type" value="Genomic_DNA"/>
</dbReference>
<comment type="caution">
    <text evidence="3">The sequence shown here is derived from an EMBL/GenBank/DDBJ whole genome shotgun (WGS) entry which is preliminary data.</text>
</comment>
<feature type="compositionally biased region" description="Basic and acidic residues" evidence="2">
    <location>
        <begin position="298"/>
        <end position="309"/>
    </location>
</feature>
<feature type="coiled-coil region" evidence="1">
    <location>
        <begin position="347"/>
        <end position="374"/>
    </location>
</feature>
<gene>
    <name evidence="3" type="ORF">SO802_021400</name>
</gene>
<dbReference type="Proteomes" id="UP001459277">
    <property type="component" value="Unassembled WGS sequence"/>
</dbReference>
<feature type="compositionally biased region" description="Low complexity" evidence="2">
    <location>
        <begin position="11"/>
        <end position="28"/>
    </location>
</feature>
<evidence type="ECO:0000313" key="3">
    <source>
        <dbReference type="EMBL" id="KAK9996714.1"/>
    </source>
</evidence>
<evidence type="ECO:0008006" key="5">
    <source>
        <dbReference type="Google" id="ProtNLM"/>
    </source>
</evidence>
<keyword evidence="4" id="KW-1185">Reference proteome</keyword>
<feature type="region of interest" description="Disordered" evidence="2">
    <location>
        <begin position="1"/>
        <end position="29"/>
    </location>
</feature>